<dbReference type="InterPro" id="IPR003265">
    <property type="entry name" value="HhH-GPD_domain"/>
</dbReference>
<keyword evidence="6" id="KW-0411">Iron-sulfur</keyword>
<sequence>MTKQEKVDFAIKTLDELYPKIPIPLDHKDPYTLLIAVLLSAQSTDVRVNQITPLLFEKADNPYDMVKLSEDEIREIIKPVGLSPMKSKGIYGLSKILIEKYKGEVPRDIALLEELPAVGHKTASVVVSQAFGIPAFPVDTHIHRLMYRWGFSSGKNVVQTERDAKRLFPEEIWNRLHLQIIWYGREYSPARGWDLDKDIITKTIGRKSVINEYYKNKKSR</sequence>
<keyword evidence="8" id="KW-0456">Lyase</keyword>
<dbReference type="InterPro" id="IPR011257">
    <property type="entry name" value="DNA_glycosylase"/>
</dbReference>
<evidence type="ECO:0000256" key="5">
    <source>
        <dbReference type="ARBA" id="ARBA00023004"/>
    </source>
</evidence>
<evidence type="ECO:0000256" key="1">
    <source>
        <dbReference type="ARBA" id="ARBA00022485"/>
    </source>
</evidence>
<evidence type="ECO:0000313" key="11">
    <source>
        <dbReference type="Proteomes" id="UP000664163"/>
    </source>
</evidence>
<evidence type="ECO:0000259" key="9">
    <source>
        <dbReference type="SMART" id="SM00478"/>
    </source>
</evidence>
<keyword evidence="8" id="KW-0234">DNA repair</keyword>
<keyword evidence="7 8" id="KW-0326">Glycosidase</keyword>
<gene>
    <name evidence="8" type="primary">nth</name>
    <name evidence="10" type="ORF">J0X13_05635</name>
</gene>
<dbReference type="HAMAP" id="MF_00942">
    <property type="entry name" value="Nth"/>
    <property type="match status" value="1"/>
</dbReference>
<comment type="caution">
    <text evidence="8">Lacks conserved residue(s) required for the propagation of feature annotation.</text>
</comment>
<dbReference type="SMART" id="SM00478">
    <property type="entry name" value="ENDO3c"/>
    <property type="match status" value="1"/>
</dbReference>
<evidence type="ECO:0000256" key="4">
    <source>
        <dbReference type="ARBA" id="ARBA00022801"/>
    </source>
</evidence>
<keyword evidence="8" id="KW-0238">DNA-binding</keyword>
<proteinExistence type="inferred from homology"/>
<dbReference type="Gene3D" id="1.10.1670.10">
    <property type="entry name" value="Helix-hairpin-Helix base-excision DNA repair enzymes (C-terminal)"/>
    <property type="match status" value="1"/>
</dbReference>
<keyword evidence="4 8" id="KW-0378">Hydrolase</keyword>
<dbReference type="EMBL" id="JAFLND010000001">
    <property type="protein sequence ID" value="MBO0330021.1"/>
    <property type="molecule type" value="Genomic_DNA"/>
</dbReference>
<evidence type="ECO:0000256" key="8">
    <source>
        <dbReference type="HAMAP-Rule" id="MF_00942"/>
    </source>
</evidence>
<keyword evidence="5" id="KW-0408">Iron</keyword>
<dbReference type="PANTHER" id="PTHR10359">
    <property type="entry name" value="A/G-SPECIFIC ADENINE GLYCOSYLASE/ENDONUCLEASE III"/>
    <property type="match status" value="1"/>
</dbReference>
<keyword evidence="2" id="KW-0479">Metal-binding</keyword>
<comment type="catalytic activity">
    <reaction evidence="8">
        <text>2'-deoxyribonucleotide-(2'-deoxyribose 5'-phosphate)-2'-deoxyribonucleotide-DNA = a 3'-end 2'-deoxyribonucleotide-(2,3-dehydro-2,3-deoxyribose 5'-phosphate)-DNA + a 5'-end 5'-phospho-2'-deoxyribonucleoside-DNA + H(+)</text>
        <dbReference type="Rhea" id="RHEA:66592"/>
        <dbReference type="Rhea" id="RHEA-COMP:13180"/>
        <dbReference type="Rhea" id="RHEA-COMP:16897"/>
        <dbReference type="Rhea" id="RHEA-COMP:17067"/>
        <dbReference type="ChEBI" id="CHEBI:15378"/>
        <dbReference type="ChEBI" id="CHEBI:136412"/>
        <dbReference type="ChEBI" id="CHEBI:157695"/>
        <dbReference type="ChEBI" id="CHEBI:167181"/>
        <dbReference type="EC" id="4.2.99.18"/>
    </reaction>
</comment>
<protein>
    <recommendedName>
        <fullName evidence="8">Endonuclease III</fullName>
        <ecNumber evidence="8">4.2.99.18</ecNumber>
    </recommendedName>
    <alternativeName>
        <fullName evidence="8">DNA-(apurinic or apyrimidinic site) lyase</fullName>
    </alternativeName>
</protein>
<dbReference type="InterPro" id="IPR005759">
    <property type="entry name" value="Nth"/>
</dbReference>
<keyword evidence="1" id="KW-0004">4Fe-4S</keyword>
<dbReference type="Gene3D" id="1.10.340.30">
    <property type="entry name" value="Hypothetical protein, domain 2"/>
    <property type="match status" value="1"/>
</dbReference>
<dbReference type="RefSeq" id="WP_207070453.1">
    <property type="nucleotide sequence ID" value="NZ_JAFLND010000001.1"/>
</dbReference>
<evidence type="ECO:0000256" key="2">
    <source>
        <dbReference type="ARBA" id="ARBA00022723"/>
    </source>
</evidence>
<dbReference type="EC" id="4.2.99.18" evidence="8"/>
<dbReference type="CDD" id="cd00056">
    <property type="entry name" value="ENDO3c"/>
    <property type="match status" value="1"/>
</dbReference>
<keyword evidence="10" id="KW-0540">Nuclease</keyword>
<dbReference type="PIRSF" id="PIRSF001435">
    <property type="entry name" value="Nth"/>
    <property type="match status" value="1"/>
</dbReference>
<name>A0ABS3EUV1_9FLAO</name>
<keyword evidence="11" id="KW-1185">Reference proteome</keyword>
<evidence type="ECO:0000256" key="6">
    <source>
        <dbReference type="ARBA" id="ARBA00023014"/>
    </source>
</evidence>
<comment type="similarity">
    <text evidence="8">Belongs to the Nth/MutY family.</text>
</comment>
<keyword evidence="10" id="KW-0255">Endonuclease</keyword>
<dbReference type="Proteomes" id="UP000664163">
    <property type="component" value="Unassembled WGS sequence"/>
</dbReference>
<dbReference type="PANTHER" id="PTHR10359:SF18">
    <property type="entry name" value="ENDONUCLEASE III"/>
    <property type="match status" value="1"/>
</dbReference>
<dbReference type="SUPFAM" id="SSF48150">
    <property type="entry name" value="DNA-glycosylase"/>
    <property type="match status" value="1"/>
</dbReference>
<comment type="function">
    <text evidence="8">DNA repair enzyme that has both DNA N-glycosylase activity and AP-lyase activity. The DNA N-glycosylase activity releases various damaged pyrimidines from DNA by cleaving the N-glycosidic bond, leaving an AP (apurinic/apyrimidinic) site. The AP-lyase activity cleaves the phosphodiester bond 3' to the AP site by a beta-elimination, leaving a 3'-terminal unsaturated sugar and a product with a terminal 5'-phosphate.</text>
</comment>
<reference evidence="10 11" key="1">
    <citation type="submission" date="2021-03" db="EMBL/GenBank/DDBJ databases">
        <title>Muricauda sp. CAU 1631 isolated from Incheon.</title>
        <authorList>
            <person name="Kim W."/>
        </authorList>
    </citation>
    <scope>NUCLEOTIDE SEQUENCE [LARGE SCALE GENOMIC DNA]</scope>
    <source>
        <strain evidence="10 11">CAU 1631</strain>
    </source>
</reference>
<evidence type="ECO:0000256" key="3">
    <source>
        <dbReference type="ARBA" id="ARBA00022763"/>
    </source>
</evidence>
<dbReference type="InterPro" id="IPR023170">
    <property type="entry name" value="HhH_base_excis_C"/>
</dbReference>
<comment type="cofactor">
    <cofactor evidence="8">
        <name>[4Fe-4S] cluster</name>
        <dbReference type="ChEBI" id="CHEBI:49883"/>
    </cofactor>
    <text evidence="8">Binds 1 [4Fe-4S] cluster.</text>
</comment>
<comment type="caution">
    <text evidence="10">The sequence shown here is derived from an EMBL/GenBank/DDBJ whole genome shotgun (WGS) entry which is preliminary data.</text>
</comment>
<evidence type="ECO:0000313" key="10">
    <source>
        <dbReference type="EMBL" id="MBO0330021.1"/>
    </source>
</evidence>
<dbReference type="Pfam" id="PF00730">
    <property type="entry name" value="HhH-GPD"/>
    <property type="match status" value="1"/>
</dbReference>
<organism evidence="10 11">
    <name type="scientific">[Muricauda] lutisoli</name>
    <dbReference type="NCBI Taxonomy" id="2816035"/>
    <lineage>
        <taxon>Bacteria</taxon>
        <taxon>Pseudomonadati</taxon>
        <taxon>Bacteroidota</taxon>
        <taxon>Flavobacteriia</taxon>
        <taxon>Flavobacteriales</taxon>
        <taxon>Flavobacteriaceae</taxon>
        <taxon>Allomuricauda</taxon>
    </lineage>
</organism>
<evidence type="ECO:0000256" key="7">
    <source>
        <dbReference type="ARBA" id="ARBA00023295"/>
    </source>
</evidence>
<feature type="domain" description="HhH-GPD" evidence="9">
    <location>
        <begin position="39"/>
        <end position="186"/>
    </location>
</feature>
<accession>A0ABS3EUV1</accession>
<dbReference type="GO" id="GO:0004519">
    <property type="term" value="F:endonuclease activity"/>
    <property type="evidence" value="ECO:0007669"/>
    <property type="project" value="UniProtKB-KW"/>
</dbReference>
<keyword evidence="3 8" id="KW-0227">DNA damage</keyword>